<dbReference type="PANTHER" id="PTHR46494:SF1">
    <property type="entry name" value="CORA FAMILY METAL ION TRANSPORTER (EUROFUNG)"/>
    <property type="match status" value="1"/>
</dbReference>
<keyword evidence="6 8" id="KW-1133">Transmembrane helix</keyword>
<comment type="caution">
    <text evidence="10">The sequence shown here is derived from an EMBL/GenBank/DDBJ whole genome shotgun (WGS) entry which is preliminary data.</text>
</comment>
<feature type="transmembrane region" description="Helical" evidence="8">
    <location>
        <begin position="332"/>
        <end position="352"/>
    </location>
</feature>
<dbReference type="GO" id="GO:0015087">
    <property type="term" value="F:cobalt ion transmembrane transporter activity"/>
    <property type="evidence" value="ECO:0007669"/>
    <property type="project" value="UniProtKB-UniRule"/>
</dbReference>
<comment type="similarity">
    <text evidence="2 8">Belongs to the CorA metal ion transporter (MIT) (TC 1.A.35) family.</text>
</comment>
<evidence type="ECO:0000313" key="10">
    <source>
        <dbReference type="EMBL" id="RBW69995.1"/>
    </source>
</evidence>
<dbReference type="InterPro" id="IPR045861">
    <property type="entry name" value="CorA_cytoplasmic_dom"/>
</dbReference>
<dbReference type="Gene3D" id="1.20.58.340">
    <property type="entry name" value="Magnesium transport protein CorA, transmembrane region"/>
    <property type="match status" value="2"/>
</dbReference>
<name>A0A366XXX1_9BACI</name>
<protein>
    <recommendedName>
        <fullName evidence="8">Magnesium transport protein CorA</fullName>
    </recommendedName>
</protein>
<organism evidence="10 11">
    <name type="scientific">Bacillus taeanensis</name>
    <dbReference type="NCBI Taxonomy" id="273032"/>
    <lineage>
        <taxon>Bacteria</taxon>
        <taxon>Bacillati</taxon>
        <taxon>Bacillota</taxon>
        <taxon>Bacilli</taxon>
        <taxon>Bacillales</taxon>
        <taxon>Bacillaceae</taxon>
        <taxon>Bacillus</taxon>
    </lineage>
</organism>
<evidence type="ECO:0000256" key="3">
    <source>
        <dbReference type="ARBA" id="ARBA00022448"/>
    </source>
</evidence>
<dbReference type="InterPro" id="IPR002523">
    <property type="entry name" value="MgTranspt_CorA/ZnTranspt_ZntB"/>
</dbReference>
<evidence type="ECO:0000256" key="5">
    <source>
        <dbReference type="ARBA" id="ARBA00022692"/>
    </source>
</evidence>
<dbReference type="PANTHER" id="PTHR46494">
    <property type="entry name" value="CORA FAMILY METAL ION TRANSPORTER (EUROFUNG)"/>
    <property type="match status" value="1"/>
</dbReference>
<accession>A0A366XXX1</accession>
<dbReference type="GO" id="GO:0050897">
    <property type="term" value="F:cobalt ion binding"/>
    <property type="evidence" value="ECO:0007669"/>
    <property type="project" value="TreeGrafter"/>
</dbReference>
<keyword evidence="3 8" id="KW-0813">Transport</keyword>
<dbReference type="Pfam" id="PF01544">
    <property type="entry name" value="CorA"/>
    <property type="match status" value="1"/>
</dbReference>
<feature type="compositionally biased region" description="Basic residues" evidence="9">
    <location>
        <begin position="1"/>
        <end position="12"/>
    </location>
</feature>
<dbReference type="GO" id="GO:0005886">
    <property type="term" value="C:plasma membrane"/>
    <property type="evidence" value="ECO:0007669"/>
    <property type="project" value="UniProtKB-SubCell"/>
</dbReference>
<feature type="region of interest" description="Disordered" evidence="9">
    <location>
        <begin position="1"/>
        <end position="22"/>
    </location>
</feature>
<dbReference type="InterPro" id="IPR004488">
    <property type="entry name" value="Mg/Co-transport_prot_CorA"/>
</dbReference>
<dbReference type="AlphaFoldDB" id="A0A366XXX1"/>
<dbReference type="SUPFAM" id="SSF144083">
    <property type="entry name" value="Magnesium transport protein CorA, transmembrane region"/>
    <property type="match status" value="1"/>
</dbReference>
<keyword evidence="8" id="KW-0460">Magnesium</keyword>
<dbReference type="FunFam" id="1.20.58.340:FF:000012">
    <property type="entry name" value="Magnesium transport protein CorA"/>
    <property type="match status" value="1"/>
</dbReference>
<evidence type="ECO:0000256" key="1">
    <source>
        <dbReference type="ARBA" id="ARBA00004651"/>
    </source>
</evidence>
<keyword evidence="7 8" id="KW-0472">Membrane</keyword>
<evidence type="ECO:0000256" key="6">
    <source>
        <dbReference type="ARBA" id="ARBA00022989"/>
    </source>
</evidence>
<comment type="subcellular location">
    <subcellularLocation>
        <location evidence="1">Cell membrane</location>
        <topology evidence="1">Multi-pass membrane protein</topology>
    </subcellularLocation>
    <subcellularLocation>
        <location evidence="8">Membrane</location>
        <topology evidence="8">Multi-pass membrane protein</topology>
    </subcellularLocation>
</comment>
<dbReference type="CDD" id="cd12828">
    <property type="entry name" value="TmCorA-like_1"/>
    <property type="match status" value="1"/>
</dbReference>
<evidence type="ECO:0000256" key="8">
    <source>
        <dbReference type="RuleBase" id="RU362010"/>
    </source>
</evidence>
<keyword evidence="8" id="KW-0406">Ion transport</keyword>
<dbReference type="GO" id="GO:0015095">
    <property type="term" value="F:magnesium ion transmembrane transporter activity"/>
    <property type="evidence" value="ECO:0007669"/>
    <property type="project" value="UniProtKB-UniRule"/>
</dbReference>
<dbReference type="Gene3D" id="3.30.460.20">
    <property type="entry name" value="CorA soluble domain-like"/>
    <property type="match status" value="1"/>
</dbReference>
<reference evidence="10 11" key="1">
    <citation type="submission" date="2018-07" db="EMBL/GenBank/DDBJ databases">
        <title>Lottiidibacillus patelloidae gen. nov., sp. nov., isolated from the intestinal tract of a marine limpet and the reclassification of B. taeanensis BH030017T, B. algicola KMM 3737T and B. hwajinpoensis SW-72T as genus Lottiidibacillus.</title>
        <authorList>
            <person name="Liu R."/>
            <person name="Huang Z."/>
        </authorList>
    </citation>
    <scope>NUCLEOTIDE SEQUENCE [LARGE SCALE GENOMIC DNA]</scope>
    <source>
        <strain evidence="10 11">BH030017</strain>
    </source>
</reference>
<dbReference type="SUPFAM" id="SSF143865">
    <property type="entry name" value="CorA soluble domain-like"/>
    <property type="match status" value="1"/>
</dbReference>
<dbReference type="EMBL" id="QOCW01000007">
    <property type="protein sequence ID" value="RBW69995.1"/>
    <property type="molecule type" value="Genomic_DNA"/>
</dbReference>
<dbReference type="InterPro" id="IPR045863">
    <property type="entry name" value="CorA_TM1_TM2"/>
</dbReference>
<dbReference type="NCBIfam" id="TIGR00383">
    <property type="entry name" value="corA"/>
    <property type="match status" value="1"/>
</dbReference>
<evidence type="ECO:0000313" key="11">
    <source>
        <dbReference type="Proteomes" id="UP000253314"/>
    </source>
</evidence>
<gene>
    <name evidence="8 10" type="primary">corA</name>
    <name evidence="10" type="ORF">DS031_09085</name>
</gene>
<dbReference type="Proteomes" id="UP000253314">
    <property type="component" value="Unassembled WGS sequence"/>
</dbReference>
<keyword evidence="4 8" id="KW-1003">Cell membrane</keyword>
<evidence type="ECO:0000256" key="4">
    <source>
        <dbReference type="ARBA" id="ARBA00022475"/>
    </source>
</evidence>
<proteinExistence type="inferred from homology"/>
<keyword evidence="11" id="KW-1185">Reference proteome</keyword>
<comment type="function">
    <text evidence="8">Mediates influx of magnesium ions.</text>
</comment>
<dbReference type="RefSeq" id="WP_113805751.1">
    <property type="nucleotide sequence ID" value="NZ_QOCW01000007.1"/>
</dbReference>
<dbReference type="GO" id="GO:0000287">
    <property type="term" value="F:magnesium ion binding"/>
    <property type="evidence" value="ECO:0007669"/>
    <property type="project" value="TreeGrafter"/>
</dbReference>
<sequence length="358" mass="42576">MNKVRKKRRSSREKKQGMPPGSFVYIGEEKEEPVKISVIDYDKDYYEEKELAHPSEILLYKEKETVTWINVSGIHNEKLIEEIGKKFNLHSLLIEDILNSEHRPKISFYEDHILAIMKRLSFSETKHTMEDEQISFLLGKNILITFQETLEDDFDGIRKEIKQKINGIRKQRADYLMYRLMDTLVDRYLIEVEQMNDNIEILEEEMVMNPLQDDLHMIYEYKHQAIELRKLVWPVRDVINKLEKRPLSLIQKETQFFFSDVNDHIIQVNDMIETTRGVVSSLLDLHFSSVSNKMNEVMKVLTIVSTIFIPLTFIAGIYGMNFVYMPELQWKWSYPIALFVMVIITIGMLVFFRKKNWF</sequence>
<evidence type="ECO:0000256" key="7">
    <source>
        <dbReference type="ARBA" id="ARBA00023136"/>
    </source>
</evidence>
<keyword evidence="5 8" id="KW-0812">Transmembrane</keyword>
<evidence type="ECO:0000256" key="2">
    <source>
        <dbReference type="ARBA" id="ARBA00009765"/>
    </source>
</evidence>
<dbReference type="OrthoDB" id="9803416at2"/>
<evidence type="ECO:0000256" key="9">
    <source>
        <dbReference type="SAM" id="MobiDB-lite"/>
    </source>
</evidence>
<feature type="transmembrane region" description="Helical" evidence="8">
    <location>
        <begin position="300"/>
        <end position="320"/>
    </location>
</feature>